<dbReference type="EMBL" id="PNCI01000035">
    <property type="protein sequence ID" value="TMP27262.1"/>
    <property type="molecule type" value="Genomic_DNA"/>
</dbReference>
<proteinExistence type="predicted"/>
<evidence type="ECO:0000313" key="2">
    <source>
        <dbReference type="Proteomes" id="UP000310249"/>
    </source>
</evidence>
<dbReference type="AlphaFoldDB" id="A0A5S3WL58"/>
<reference evidence="1 2" key="1">
    <citation type="submission" date="2018-01" db="EMBL/GenBank/DDBJ databases">
        <authorList>
            <person name="Paulsen S."/>
            <person name="Gram L.K."/>
        </authorList>
    </citation>
    <scope>NUCLEOTIDE SEQUENCE [LARGE SCALE GENOMIC DNA]</scope>
    <source>
        <strain evidence="1 2">S2676</strain>
    </source>
</reference>
<dbReference type="RefSeq" id="WP_054014171.1">
    <property type="nucleotide sequence ID" value="NZ_PNCH01000003.1"/>
</dbReference>
<protein>
    <submittedName>
        <fullName evidence="1">Uncharacterized protein</fullName>
    </submittedName>
</protein>
<name>A0A5S3WL58_9GAMM</name>
<comment type="caution">
    <text evidence="1">The sequence shown here is derived from an EMBL/GenBank/DDBJ whole genome shotgun (WGS) entry which is preliminary data.</text>
</comment>
<evidence type="ECO:0000313" key="1">
    <source>
        <dbReference type="EMBL" id="TMP27262.1"/>
    </source>
</evidence>
<reference evidence="2" key="2">
    <citation type="submission" date="2019-06" db="EMBL/GenBank/DDBJ databases">
        <title>Co-occurence of chitin degradation, pigmentation and bioactivity in marine Pseudoalteromonas.</title>
        <authorList>
            <person name="Sonnenschein E.C."/>
            <person name="Bech P.K."/>
        </authorList>
    </citation>
    <scope>NUCLEOTIDE SEQUENCE [LARGE SCALE GENOMIC DNA]</scope>
    <source>
        <strain evidence="2">S2676</strain>
    </source>
</reference>
<organism evidence="1 2">
    <name type="scientific">Pseudoalteromonas rubra</name>
    <dbReference type="NCBI Taxonomy" id="43658"/>
    <lineage>
        <taxon>Bacteria</taxon>
        <taxon>Pseudomonadati</taxon>
        <taxon>Pseudomonadota</taxon>
        <taxon>Gammaproteobacteria</taxon>
        <taxon>Alteromonadales</taxon>
        <taxon>Pseudoalteromonadaceae</taxon>
        <taxon>Pseudoalteromonas</taxon>
    </lineage>
</organism>
<accession>A0A5S3WL58</accession>
<sequence>MKLALKKKQLKQLDNTMLLDNQATPQVGGAGESSPPRACLPTGHICDRLSGKSDHTCWC</sequence>
<dbReference type="OrthoDB" id="6310481at2"/>
<gene>
    <name evidence="1" type="ORF">CWB99_14780</name>
</gene>
<dbReference type="Proteomes" id="UP000310249">
    <property type="component" value="Unassembled WGS sequence"/>
</dbReference>